<sequence length="331" mass="36607">MDKKFIKSIVTGALFLIISFSLLFLWHPNTPTPQDGEQAQRFLSDTEKRMEGGGFSLYSNDFRATFVDPLVRFSSYAGGIFQEPESSKDPVLEKEGKKKNLRPLTDEEVFSFVWPTEYKEYLATLQDILIREGFLSESERSNFSTDQEIFSLLLHMVDYMESKQHISLFQAEQFRSTLQGELPLLIGQERSILERAFLEYEALENGSALFEKKETYASLMRFIEYLRFMSSAQEAHAQTPGGDIFQGCGLIFDLTGGAATVAGIAGGLGVGEITGGCYKDFAPFNLVCGFNTFAPCCNCSAGGVPIGCLNGVCAAWPNAIWDEDTGICGCG</sequence>
<feature type="transmembrane region" description="Helical" evidence="1">
    <location>
        <begin position="5"/>
        <end position="26"/>
    </location>
</feature>
<evidence type="ECO:0000256" key="1">
    <source>
        <dbReference type="SAM" id="Phobius"/>
    </source>
</evidence>
<keyword evidence="1" id="KW-1133">Transmembrane helix</keyword>
<keyword evidence="1" id="KW-0812">Transmembrane</keyword>
<dbReference type="EMBL" id="PFCO01000005">
    <property type="protein sequence ID" value="PIR69579.1"/>
    <property type="molecule type" value="Genomic_DNA"/>
</dbReference>
<dbReference type="Proteomes" id="UP000231503">
    <property type="component" value="Unassembled WGS sequence"/>
</dbReference>
<name>A0A2H0TDD7_9BACT</name>
<protein>
    <submittedName>
        <fullName evidence="2">Uncharacterized protein</fullName>
    </submittedName>
</protein>
<organism evidence="2 3">
    <name type="scientific">Candidatus Niyogibacteria bacterium CG10_big_fil_rev_8_21_14_0_10_46_36</name>
    <dbReference type="NCBI Taxonomy" id="1974726"/>
    <lineage>
        <taxon>Bacteria</taxon>
        <taxon>Candidatus Niyogiibacteriota</taxon>
    </lineage>
</organism>
<dbReference type="AlphaFoldDB" id="A0A2H0TDD7"/>
<keyword evidence="1" id="KW-0472">Membrane</keyword>
<gene>
    <name evidence="2" type="ORF">COU47_02380</name>
</gene>
<accession>A0A2H0TDD7</accession>
<evidence type="ECO:0000313" key="3">
    <source>
        <dbReference type="Proteomes" id="UP000231503"/>
    </source>
</evidence>
<comment type="caution">
    <text evidence="2">The sequence shown here is derived from an EMBL/GenBank/DDBJ whole genome shotgun (WGS) entry which is preliminary data.</text>
</comment>
<reference evidence="3" key="1">
    <citation type="submission" date="2017-09" db="EMBL/GenBank/DDBJ databases">
        <title>Depth-based differentiation of microbial function through sediment-hosted aquifers and enrichment of novel symbionts in the deep terrestrial subsurface.</title>
        <authorList>
            <person name="Probst A.J."/>
            <person name="Ladd B."/>
            <person name="Jarett J.K."/>
            <person name="Geller-Mcgrath D.E."/>
            <person name="Sieber C.M.K."/>
            <person name="Emerson J.B."/>
            <person name="Anantharaman K."/>
            <person name="Thomas B.C."/>
            <person name="Malmstrom R."/>
            <person name="Stieglmeier M."/>
            <person name="Klingl A."/>
            <person name="Woyke T."/>
            <person name="Ryan C.M."/>
            <person name="Banfield J.F."/>
        </authorList>
    </citation>
    <scope>NUCLEOTIDE SEQUENCE [LARGE SCALE GENOMIC DNA]</scope>
</reference>
<evidence type="ECO:0000313" key="2">
    <source>
        <dbReference type="EMBL" id="PIR69579.1"/>
    </source>
</evidence>
<proteinExistence type="predicted"/>